<dbReference type="EMBL" id="UINC01183157">
    <property type="protein sequence ID" value="SVD93759.1"/>
    <property type="molecule type" value="Genomic_DNA"/>
</dbReference>
<accession>A0A382ZEW4</accession>
<evidence type="ECO:0000313" key="2">
    <source>
        <dbReference type="EMBL" id="SVD93759.1"/>
    </source>
</evidence>
<keyword evidence="1" id="KW-0472">Membrane</keyword>
<sequence length="78" mass="8965">MWIEVVFWSIPLLIYMWILGMWANAKDNQPEEEKEEMTFIRALGTTLLCVLVGVVGIGGGSWYTTDKLFNPLIKEVEE</sequence>
<feature type="transmembrane region" description="Helical" evidence="1">
    <location>
        <begin position="37"/>
        <end position="63"/>
    </location>
</feature>
<evidence type="ECO:0000256" key="1">
    <source>
        <dbReference type="SAM" id="Phobius"/>
    </source>
</evidence>
<dbReference type="AlphaFoldDB" id="A0A382ZEW4"/>
<proteinExistence type="predicted"/>
<keyword evidence="1" id="KW-1133">Transmembrane helix</keyword>
<feature type="non-terminal residue" evidence="2">
    <location>
        <position position="78"/>
    </location>
</feature>
<gene>
    <name evidence="2" type="ORF">METZ01_LOCUS446613</name>
</gene>
<organism evidence="2">
    <name type="scientific">marine metagenome</name>
    <dbReference type="NCBI Taxonomy" id="408172"/>
    <lineage>
        <taxon>unclassified sequences</taxon>
        <taxon>metagenomes</taxon>
        <taxon>ecological metagenomes</taxon>
    </lineage>
</organism>
<feature type="transmembrane region" description="Helical" evidence="1">
    <location>
        <begin position="6"/>
        <end position="25"/>
    </location>
</feature>
<keyword evidence="1" id="KW-0812">Transmembrane</keyword>
<name>A0A382ZEW4_9ZZZZ</name>
<reference evidence="2" key="1">
    <citation type="submission" date="2018-05" db="EMBL/GenBank/DDBJ databases">
        <authorList>
            <person name="Lanie J.A."/>
            <person name="Ng W.-L."/>
            <person name="Kazmierczak K.M."/>
            <person name="Andrzejewski T.M."/>
            <person name="Davidsen T.M."/>
            <person name="Wayne K.J."/>
            <person name="Tettelin H."/>
            <person name="Glass J.I."/>
            <person name="Rusch D."/>
            <person name="Podicherti R."/>
            <person name="Tsui H.-C.T."/>
            <person name="Winkler M.E."/>
        </authorList>
    </citation>
    <scope>NUCLEOTIDE SEQUENCE</scope>
</reference>
<protein>
    <submittedName>
        <fullName evidence="2">Uncharacterized protein</fullName>
    </submittedName>
</protein>